<dbReference type="InterPro" id="IPR029064">
    <property type="entry name" value="Ribosomal_eL30-like_sf"/>
</dbReference>
<dbReference type="GO" id="GO:0003723">
    <property type="term" value="F:RNA binding"/>
    <property type="evidence" value="ECO:0007669"/>
    <property type="project" value="InterPro"/>
</dbReference>
<dbReference type="GO" id="GO:0005829">
    <property type="term" value="C:cytosol"/>
    <property type="evidence" value="ECO:0007669"/>
    <property type="project" value="TreeGrafter"/>
</dbReference>
<feature type="binding site" evidence="6">
    <location>
        <position position="197"/>
    </location>
    <ligand>
        <name>S-adenosyl-L-methionine</name>
        <dbReference type="ChEBI" id="CHEBI:59789"/>
    </ligand>
</feature>
<dbReference type="EMBL" id="SACS01000025">
    <property type="protein sequence ID" value="RVU33208.1"/>
    <property type="molecule type" value="Genomic_DNA"/>
</dbReference>
<evidence type="ECO:0000256" key="3">
    <source>
        <dbReference type="ARBA" id="ARBA00022603"/>
    </source>
</evidence>
<dbReference type="RefSeq" id="WP_127700701.1">
    <property type="nucleotide sequence ID" value="NZ_SACS01000025.1"/>
</dbReference>
<feature type="domain" description="RNA 2-O ribose methyltransferase substrate binding" evidence="7">
    <location>
        <begin position="5"/>
        <end position="81"/>
    </location>
</feature>
<dbReference type="GO" id="GO:0070039">
    <property type="term" value="F:rRNA (guanosine-2'-O-)-methyltransferase activity"/>
    <property type="evidence" value="ECO:0007669"/>
    <property type="project" value="UniProtKB-UniRule"/>
</dbReference>
<dbReference type="SUPFAM" id="SSF55315">
    <property type="entry name" value="L30e-like"/>
    <property type="match status" value="1"/>
</dbReference>
<evidence type="ECO:0000256" key="4">
    <source>
        <dbReference type="ARBA" id="ARBA00022679"/>
    </source>
</evidence>
<dbReference type="Gene3D" id="3.30.1330.30">
    <property type="match status" value="1"/>
</dbReference>
<comment type="subcellular location">
    <subcellularLocation>
        <location evidence="6">Cytoplasm</location>
    </subcellularLocation>
</comment>
<dbReference type="EC" id="2.1.1.185" evidence="6"/>
<comment type="caution">
    <text evidence="8">The sequence shown here is derived from an EMBL/GenBank/DDBJ whole genome shotgun (WGS) entry which is preliminary data.</text>
</comment>
<comment type="similarity">
    <text evidence="6">Belongs to the class IV-like SAM-binding methyltransferase superfamily. RNA methyltransferase TrmH family. RlmB subfamily.</text>
</comment>
<keyword evidence="1 6" id="KW-0963">Cytoplasm</keyword>
<dbReference type="HAMAP" id="MF_01887">
    <property type="entry name" value="23SrRNA_methyltr_B"/>
    <property type="match status" value="1"/>
</dbReference>
<name>A0A437QF56_9GAMM</name>
<dbReference type="Pfam" id="PF08032">
    <property type="entry name" value="SpoU_sub_bind"/>
    <property type="match status" value="1"/>
</dbReference>
<keyword evidence="3 6" id="KW-0489">Methyltransferase</keyword>
<dbReference type="OrthoDB" id="9785673at2"/>
<feature type="binding site" evidence="6">
    <location>
        <position position="226"/>
    </location>
    <ligand>
        <name>S-adenosyl-L-methionine</name>
        <dbReference type="ChEBI" id="CHEBI:59789"/>
    </ligand>
</feature>
<evidence type="ECO:0000313" key="9">
    <source>
        <dbReference type="Proteomes" id="UP000283077"/>
    </source>
</evidence>
<evidence type="ECO:0000313" key="8">
    <source>
        <dbReference type="EMBL" id="RVU33208.1"/>
    </source>
</evidence>
<evidence type="ECO:0000256" key="5">
    <source>
        <dbReference type="ARBA" id="ARBA00022691"/>
    </source>
</evidence>
<evidence type="ECO:0000256" key="2">
    <source>
        <dbReference type="ARBA" id="ARBA00022552"/>
    </source>
</evidence>
<dbReference type="Pfam" id="PF00588">
    <property type="entry name" value="SpoU_methylase"/>
    <property type="match status" value="1"/>
</dbReference>
<reference evidence="8 9" key="1">
    <citation type="submission" date="2019-01" db="EMBL/GenBank/DDBJ databases">
        <authorList>
            <person name="Chen W.-M."/>
        </authorList>
    </citation>
    <scope>NUCLEOTIDE SEQUENCE [LARGE SCALE GENOMIC DNA]</scope>
    <source>
        <strain evidence="8 9">KYPC3</strain>
    </source>
</reference>
<feature type="binding site" evidence="6">
    <location>
        <position position="217"/>
    </location>
    <ligand>
        <name>S-adenosyl-L-methionine</name>
        <dbReference type="ChEBI" id="CHEBI:59789"/>
    </ligand>
</feature>
<dbReference type="InterPro" id="IPR024915">
    <property type="entry name" value="23S_rRNA_MeTrfase_RlmB"/>
</dbReference>
<accession>A0A437QF56</accession>
<dbReference type="Gene3D" id="3.40.1280.10">
    <property type="match status" value="1"/>
</dbReference>
<evidence type="ECO:0000256" key="6">
    <source>
        <dbReference type="HAMAP-Rule" id="MF_01887"/>
    </source>
</evidence>
<dbReference type="FunFam" id="3.40.1280.10:FF:000008">
    <property type="entry name" value="Group 3 RNA methyltransferase TrmH"/>
    <property type="match status" value="1"/>
</dbReference>
<evidence type="ECO:0000256" key="1">
    <source>
        <dbReference type="ARBA" id="ARBA00022490"/>
    </source>
</evidence>
<dbReference type="SMART" id="SM00967">
    <property type="entry name" value="SpoU_sub_bind"/>
    <property type="match status" value="1"/>
</dbReference>
<dbReference type="PANTHER" id="PTHR46429:SF1">
    <property type="entry name" value="23S RRNA (GUANOSINE-2'-O-)-METHYLTRANSFERASE RLMB"/>
    <property type="match status" value="1"/>
</dbReference>
<dbReference type="NCBIfam" id="TIGR00186">
    <property type="entry name" value="rRNA_methyl_3"/>
    <property type="match status" value="1"/>
</dbReference>
<dbReference type="InterPro" id="IPR004441">
    <property type="entry name" value="rRNA_MeTrfase_TrmH"/>
</dbReference>
<dbReference type="InterPro" id="IPR013123">
    <property type="entry name" value="SpoU_subst-bd"/>
</dbReference>
<dbReference type="AlphaFoldDB" id="A0A437QF56"/>
<keyword evidence="2 6" id="KW-0698">rRNA processing</keyword>
<dbReference type="InterPro" id="IPR001537">
    <property type="entry name" value="SpoU_MeTrfase"/>
</dbReference>
<keyword evidence="4 6" id="KW-0808">Transferase</keyword>
<comment type="catalytic activity">
    <reaction evidence="6">
        <text>guanosine(2251) in 23S rRNA + S-adenosyl-L-methionine = 2'-O-methylguanosine(2251) in 23S rRNA + S-adenosyl-L-homocysteine + H(+)</text>
        <dbReference type="Rhea" id="RHEA:24140"/>
        <dbReference type="Rhea" id="RHEA-COMP:10239"/>
        <dbReference type="Rhea" id="RHEA-COMP:10241"/>
        <dbReference type="ChEBI" id="CHEBI:15378"/>
        <dbReference type="ChEBI" id="CHEBI:57856"/>
        <dbReference type="ChEBI" id="CHEBI:59789"/>
        <dbReference type="ChEBI" id="CHEBI:74269"/>
        <dbReference type="ChEBI" id="CHEBI:74445"/>
        <dbReference type="EC" id="2.1.1.185"/>
    </reaction>
</comment>
<proteinExistence type="inferred from homology"/>
<sequence length="246" mass="26445">MSTDYVFGIHAVSAFMERAPEDVLELFVLKDREDQRMQPVIQLARKAGVSVQFCNRKSLDDKVNGAQHQGVVAKARLHDAGDESDLARIVERESAPFLLILDGITDPHNLGAILRSADAAGVHAVIAPKDRSVKLTAVVRKVACGAAESVPFINVTNLARTIRQLQEAGVWVVGAAGETETTIYQAELKGPIALAMGAEGDGLRRLTKESCDSLVKIPMFGAVSSLNVSVATGICLYEAVRQRQAK</sequence>
<dbReference type="InterPro" id="IPR029028">
    <property type="entry name" value="Alpha/beta_knot_MTases"/>
</dbReference>
<dbReference type="PANTHER" id="PTHR46429">
    <property type="entry name" value="23S RRNA (GUANOSINE-2'-O-)-METHYLTRANSFERASE RLMB"/>
    <property type="match status" value="1"/>
</dbReference>
<organism evidence="8 9">
    <name type="scientific">Rheinheimera riviphila</name>
    <dbReference type="NCBI Taxonomy" id="1834037"/>
    <lineage>
        <taxon>Bacteria</taxon>
        <taxon>Pseudomonadati</taxon>
        <taxon>Pseudomonadota</taxon>
        <taxon>Gammaproteobacteria</taxon>
        <taxon>Chromatiales</taxon>
        <taxon>Chromatiaceae</taxon>
        <taxon>Rheinheimera</taxon>
    </lineage>
</organism>
<keyword evidence="9" id="KW-1185">Reference proteome</keyword>
<gene>
    <name evidence="6 8" type="primary">rlmB</name>
    <name evidence="8" type="ORF">EOE67_17900</name>
</gene>
<dbReference type="NCBIfam" id="NF008386">
    <property type="entry name" value="PRK11181.1"/>
    <property type="match status" value="1"/>
</dbReference>
<evidence type="ECO:0000259" key="7">
    <source>
        <dbReference type="SMART" id="SM00967"/>
    </source>
</evidence>
<dbReference type="SUPFAM" id="SSF75217">
    <property type="entry name" value="alpha/beta knot"/>
    <property type="match status" value="1"/>
</dbReference>
<protein>
    <recommendedName>
        <fullName evidence="6">23S rRNA (guanosine-2'-O-)-methyltransferase RlmB</fullName>
        <ecNumber evidence="6">2.1.1.185</ecNumber>
    </recommendedName>
    <alternativeName>
        <fullName evidence="6">23S rRNA (guanosine2251 2'-O)-methyltransferase</fullName>
    </alternativeName>
    <alternativeName>
        <fullName evidence="6">23S rRNA Gm2251 2'-O-methyltransferase</fullName>
    </alternativeName>
</protein>
<dbReference type="InterPro" id="IPR029026">
    <property type="entry name" value="tRNA_m1G_MTases_N"/>
</dbReference>
<dbReference type="Proteomes" id="UP000283077">
    <property type="component" value="Unassembled WGS sequence"/>
</dbReference>
<keyword evidence="5 6" id="KW-0949">S-adenosyl-L-methionine</keyword>
<comment type="function">
    <text evidence="6">Specifically methylates the ribose of guanosine 2251 in 23S rRNA.</text>
</comment>
<dbReference type="CDD" id="cd18103">
    <property type="entry name" value="SpoU-like_RlmB"/>
    <property type="match status" value="1"/>
</dbReference>